<dbReference type="Proteomes" id="UP000198372">
    <property type="component" value="Unassembled WGS sequence"/>
</dbReference>
<evidence type="ECO:0000313" key="5">
    <source>
        <dbReference type="Proteomes" id="UP000198372"/>
    </source>
</evidence>
<feature type="domain" description="Glycosyl transferase CAP10" evidence="3">
    <location>
        <begin position="271"/>
        <end position="538"/>
    </location>
</feature>
<proteinExistence type="inferred from homology"/>
<reference evidence="5" key="1">
    <citation type="submission" date="2016-09" db="EMBL/GenBank/DDBJ databases">
        <authorList>
            <person name="Jeantristanb JTB J.-T."/>
            <person name="Ricardo R."/>
        </authorList>
    </citation>
    <scope>NUCLEOTIDE SEQUENCE [LARGE SCALE GENOMIC DNA]</scope>
</reference>
<protein>
    <submittedName>
        <fullName evidence="4">BQ2448_4964 protein</fullName>
    </submittedName>
</protein>
<evidence type="ECO:0000256" key="1">
    <source>
        <dbReference type="ARBA" id="ARBA00010118"/>
    </source>
</evidence>
<keyword evidence="5" id="KW-1185">Reference proteome</keyword>
<name>A0A238FEL1_9BASI</name>
<sequence>MMAAPDKCTPTTWKTLSSKTGYFKKNWGLFNDPRERLRTNPLGAFRAMQPGVPDQPHPIHLLMAEARQKWDQKVAAQSRTLRDAVDEYKRRYRMNPPLGFDKWFEWARQHDCQLLDEYDTIYRRILPFHSLSGESIRSRAKEMQANGTSLGMQWMAVDIENDGKLFNISGPRPRWNLDVLRDVKSLIPFNVTLTFNTLDEPRVVVTGEAFERHVEYALAHKFITAEEEDALLFKEQVYDYTESCSPDSEIRRVGYWDQIEFVPDLTRPKGFIDDHQATMSFCDWPKNQALHGSAFRVYPSPRVLLPLFSCSVMATHHDLMVPTTDQFHDEVGEDTIWSNKTYNQVLWRGSSTGTWGDSHTIKYSHRFRLTHRNVSLHLALNDTPAGPGPTTPHSESISLYGAKYFNFSFSGNPVQCVEECIQVLLENRFLRIMPRAEQNQFKYVIDVDGNGWSGRFHRLMRSNTMVLKSTIFNECYVPVSIDYTDLIPTMAFFIGDLEGRGSHDDLAERIATRGRLWTEMYWRYEDMQALRKEAQPADFLRLVLEYGRVSHKEYPTDTRFDYLGP</sequence>
<dbReference type="InterPro" id="IPR051091">
    <property type="entry name" value="O-Glucosyltr/Glycosyltrsf_90"/>
</dbReference>
<evidence type="ECO:0000256" key="2">
    <source>
        <dbReference type="ARBA" id="ARBA00022679"/>
    </source>
</evidence>
<evidence type="ECO:0000259" key="3">
    <source>
        <dbReference type="SMART" id="SM00672"/>
    </source>
</evidence>
<dbReference type="EMBL" id="FMSP01000008">
    <property type="protein sequence ID" value="SCV72270.1"/>
    <property type="molecule type" value="Genomic_DNA"/>
</dbReference>
<dbReference type="InterPro" id="IPR006598">
    <property type="entry name" value="CAP10"/>
</dbReference>
<comment type="similarity">
    <text evidence="1">Belongs to the glycosyltransferase 90 family.</text>
</comment>
<dbReference type="PANTHER" id="PTHR12203:SF35">
    <property type="entry name" value="PROTEIN O-GLUCOSYLTRANSFERASE 1"/>
    <property type="match status" value="1"/>
</dbReference>
<evidence type="ECO:0000313" key="4">
    <source>
        <dbReference type="EMBL" id="SCV72270.1"/>
    </source>
</evidence>
<dbReference type="PANTHER" id="PTHR12203">
    <property type="entry name" value="KDEL LYS-ASP-GLU-LEU CONTAINING - RELATED"/>
    <property type="match status" value="1"/>
</dbReference>
<gene>
    <name evidence="4" type="ORF">BQ2448_4964</name>
</gene>
<keyword evidence="2" id="KW-0808">Transferase</keyword>
<dbReference type="OrthoDB" id="541052at2759"/>
<dbReference type="SMART" id="SM00672">
    <property type="entry name" value="CAP10"/>
    <property type="match status" value="1"/>
</dbReference>
<dbReference type="AlphaFoldDB" id="A0A238FEL1"/>
<dbReference type="GO" id="GO:0016740">
    <property type="term" value="F:transferase activity"/>
    <property type="evidence" value="ECO:0007669"/>
    <property type="project" value="UniProtKB-KW"/>
</dbReference>
<accession>A0A238FEL1</accession>
<organism evidence="4 5">
    <name type="scientific">Microbotryum intermedium</name>
    <dbReference type="NCBI Taxonomy" id="269621"/>
    <lineage>
        <taxon>Eukaryota</taxon>
        <taxon>Fungi</taxon>
        <taxon>Dikarya</taxon>
        <taxon>Basidiomycota</taxon>
        <taxon>Pucciniomycotina</taxon>
        <taxon>Microbotryomycetes</taxon>
        <taxon>Microbotryales</taxon>
        <taxon>Microbotryaceae</taxon>
        <taxon>Microbotryum</taxon>
    </lineage>
</organism>